<organism evidence="8 9">
    <name type="scientific">Ectobacillus funiculus</name>
    <dbReference type="NCBI Taxonomy" id="137993"/>
    <lineage>
        <taxon>Bacteria</taxon>
        <taxon>Bacillati</taxon>
        <taxon>Bacillota</taxon>
        <taxon>Bacilli</taxon>
        <taxon>Bacillales</taxon>
        <taxon>Bacillaceae</taxon>
        <taxon>Ectobacillus</taxon>
    </lineage>
</organism>
<feature type="transmembrane region" description="Helical" evidence="6">
    <location>
        <begin position="65"/>
        <end position="86"/>
    </location>
</feature>
<keyword evidence="4 6" id="KW-1133">Transmembrane helix</keyword>
<evidence type="ECO:0000256" key="6">
    <source>
        <dbReference type="SAM" id="Phobius"/>
    </source>
</evidence>
<accession>A0ABV5WIE9</accession>
<comment type="subcellular location">
    <subcellularLocation>
        <location evidence="1">Cell membrane</location>
        <topology evidence="1">Multi-pass membrane protein</topology>
    </subcellularLocation>
</comment>
<reference evidence="8 9" key="1">
    <citation type="submission" date="2024-09" db="EMBL/GenBank/DDBJ databases">
        <authorList>
            <person name="Sun Q."/>
            <person name="Mori K."/>
        </authorList>
    </citation>
    <scope>NUCLEOTIDE SEQUENCE [LARGE SCALE GENOMIC DNA]</scope>
    <source>
        <strain evidence="8 9">JCM 11201</strain>
    </source>
</reference>
<dbReference type="PANTHER" id="PTHR34187">
    <property type="entry name" value="FGR18P"/>
    <property type="match status" value="1"/>
</dbReference>
<evidence type="ECO:0000259" key="7">
    <source>
        <dbReference type="Pfam" id="PF02656"/>
    </source>
</evidence>
<proteinExistence type="predicted"/>
<evidence type="ECO:0000256" key="3">
    <source>
        <dbReference type="ARBA" id="ARBA00022692"/>
    </source>
</evidence>
<keyword evidence="2" id="KW-1003">Cell membrane</keyword>
<keyword evidence="3 6" id="KW-0812">Transmembrane</keyword>
<evidence type="ECO:0000256" key="1">
    <source>
        <dbReference type="ARBA" id="ARBA00004651"/>
    </source>
</evidence>
<dbReference type="InterPro" id="IPR052053">
    <property type="entry name" value="IM_YidH-like"/>
</dbReference>
<evidence type="ECO:0000256" key="5">
    <source>
        <dbReference type="ARBA" id="ARBA00023136"/>
    </source>
</evidence>
<dbReference type="RefSeq" id="WP_379950682.1">
    <property type="nucleotide sequence ID" value="NZ_JBHMAF010000133.1"/>
</dbReference>
<comment type="caution">
    <text evidence="8">The sequence shown here is derived from an EMBL/GenBank/DDBJ whole genome shotgun (WGS) entry which is preliminary data.</text>
</comment>
<evidence type="ECO:0000313" key="8">
    <source>
        <dbReference type="EMBL" id="MFB9760344.1"/>
    </source>
</evidence>
<gene>
    <name evidence="8" type="ORF">ACFFMS_18560</name>
</gene>
<keyword evidence="9" id="KW-1185">Reference proteome</keyword>
<dbReference type="InterPro" id="IPR003807">
    <property type="entry name" value="DUF202"/>
</dbReference>
<feature type="domain" description="DUF202" evidence="7">
    <location>
        <begin position="22"/>
        <end position="92"/>
    </location>
</feature>
<dbReference type="EMBL" id="JBHMAF010000133">
    <property type="protein sequence ID" value="MFB9760344.1"/>
    <property type="molecule type" value="Genomic_DNA"/>
</dbReference>
<dbReference type="Pfam" id="PF02656">
    <property type="entry name" value="DUF202"/>
    <property type="match status" value="1"/>
</dbReference>
<name>A0ABV5WIE9_9BACI</name>
<keyword evidence="5 6" id="KW-0472">Membrane</keyword>
<feature type="transmembrane region" description="Helical" evidence="6">
    <location>
        <begin position="30"/>
        <end position="53"/>
    </location>
</feature>
<protein>
    <submittedName>
        <fullName evidence="8">YidH family protein</fullName>
    </submittedName>
</protein>
<dbReference type="PANTHER" id="PTHR34187:SF2">
    <property type="entry name" value="DUF202 DOMAIN-CONTAINING PROTEIN"/>
    <property type="match status" value="1"/>
</dbReference>
<feature type="transmembrane region" description="Helical" evidence="6">
    <location>
        <begin position="106"/>
        <end position="127"/>
    </location>
</feature>
<evidence type="ECO:0000256" key="4">
    <source>
        <dbReference type="ARBA" id="ARBA00022989"/>
    </source>
</evidence>
<dbReference type="Proteomes" id="UP001589609">
    <property type="component" value="Unassembled WGS sequence"/>
</dbReference>
<sequence length="129" mass="14477">MEQPNTKVKLFPETIDSKYIQQHLANERTYLAWIRTAITICGLGFLVSNLHFAMRKELTTLYNEVATGIGLGAVLLGIIIIVLATINYLDKRKGINSQTFRASGTLIIWVSVFVVLAVIMIAFYFILLV</sequence>
<evidence type="ECO:0000256" key="2">
    <source>
        <dbReference type="ARBA" id="ARBA00022475"/>
    </source>
</evidence>
<evidence type="ECO:0000313" key="9">
    <source>
        <dbReference type="Proteomes" id="UP001589609"/>
    </source>
</evidence>